<accession>A0A0E9RIK4</accession>
<sequence>MDCILCSAFIQNALQLMPLIHPFTHTHTPTLAPCMAAFQSARWGAIRG</sequence>
<organism evidence="1">
    <name type="scientific">Anguilla anguilla</name>
    <name type="common">European freshwater eel</name>
    <name type="synonym">Muraena anguilla</name>
    <dbReference type="NCBI Taxonomy" id="7936"/>
    <lineage>
        <taxon>Eukaryota</taxon>
        <taxon>Metazoa</taxon>
        <taxon>Chordata</taxon>
        <taxon>Craniata</taxon>
        <taxon>Vertebrata</taxon>
        <taxon>Euteleostomi</taxon>
        <taxon>Actinopterygii</taxon>
        <taxon>Neopterygii</taxon>
        <taxon>Teleostei</taxon>
        <taxon>Anguilliformes</taxon>
        <taxon>Anguillidae</taxon>
        <taxon>Anguilla</taxon>
    </lineage>
</organism>
<evidence type="ECO:0000313" key="1">
    <source>
        <dbReference type="EMBL" id="JAH28173.1"/>
    </source>
</evidence>
<name>A0A0E9RIK4_ANGAN</name>
<reference evidence="1" key="2">
    <citation type="journal article" date="2015" name="Fish Shellfish Immunol.">
        <title>Early steps in the European eel (Anguilla anguilla)-Vibrio vulnificus interaction in the gills: Role of the RtxA13 toxin.</title>
        <authorList>
            <person name="Callol A."/>
            <person name="Pajuelo D."/>
            <person name="Ebbesson L."/>
            <person name="Teles M."/>
            <person name="MacKenzie S."/>
            <person name="Amaro C."/>
        </authorList>
    </citation>
    <scope>NUCLEOTIDE SEQUENCE</scope>
</reference>
<dbReference type="AlphaFoldDB" id="A0A0E9RIK4"/>
<protein>
    <submittedName>
        <fullName evidence="1">Uncharacterized protein</fullName>
    </submittedName>
</protein>
<reference evidence="1" key="1">
    <citation type="submission" date="2014-11" db="EMBL/GenBank/DDBJ databases">
        <authorList>
            <person name="Amaro Gonzalez C."/>
        </authorList>
    </citation>
    <scope>NUCLEOTIDE SEQUENCE</scope>
</reference>
<dbReference type="EMBL" id="GBXM01080404">
    <property type="protein sequence ID" value="JAH28173.1"/>
    <property type="molecule type" value="Transcribed_RNA"/>
</dbReference>
<proteinExistence type="predicted"/>